<proteinExistence type="predicted"/>
<name>G7WRM1_METH6</name>
<dbReference type="GeneID" id="11538284"/>
<protein>
    <recommendedName>
        <fullName evidence="3">Restriction endonuclease</fullName>
    </recommendedName>
</protein>
<reference evidence="1 2" key="1">
    <citation type="journal article" date="2012" name="PLoS ONE">
        <title>The genome characteristics and predicted function of methyl-group oxidation pathway in the obligate aceticlastic methanogens, Methanosaeta spp.</title>
        <authorList>
            <person name="Zhu J."/>
            <person name="Zheng H."/>
            <person name="Ai G."/>
            <person name="Zhang G."/>
            <person name="Liu D."/>
            <person name="Liu X."/>
            <person name="Dong X."/>
        </authorList>
    </citation>
    <scope>NUCLEOTIDE SEQUENCE [LARGE SCALE GENOMIC DNA]</scope>
    <source>
        <strain evidence="2">6Ac</strain>
        <plasmid evidence="2">Plasmid pH6Ac</plasmid>
    </source>
</reference>
<keyword evidence="1" id="KW-0614">Plasmid</keyword>
<evidence type="ECO:0008006" key="3">
    <source>
        <dbReference type="Google" id="ProtNLM"/>
    </source>
</evidence>
<keyword evidence="2" id="KW-1185">Reference proteome</keyword>
<dbReference type="HOGENOM" id="CLU_116580_0_0_2"/>
<evidence type="ECO:0000313" key="2">
    <source>
        <dbReference type="Proteomes" id="UP000005877"/>
    </source>
</evidence>
<evidence type="ECO:0000313" key="1">
    <source>
        <dbReference type="EMBL" id="AET65762.1"/>
    </source>
</evidence>
<organism evidence="1 2">
    <name type="scientific">Methanothrix harundinacea (strain 6Ac)</name>
    <name type="common">Methanosaeta harundinacea</name>
    <dbReference type="NCBI Taxonomy" id="1110509"/>
    <lineage>
        <taxon>Archaea</taxon>
        <taxon>Methanobacteriati</taxon>
        <taxon>Methanobacteriota</taxon>
        <taxon>Stenosarchaea group</taxon>
        <taxon>Methanomicrobia</taxon>
        <taxon>Methanotrichales</taxon>
        <taxon>Methanotrichaceae</taxon>
        <taxon>Methanothrix</taxon>
    </lineage>
</organism>
<dbReference type="RefSeq" id="WP_014271926.1">
    <property type="nucleotide sequence ID" value="NC_016637.1"/>
</dbReference>
<dbReference type="Proteomes" id="UP000005877">
    <property type="component" value="Plasmid pH6Ac"/>
</dbReference>
<accession>G7WRM1</accession>
<sequence length="203" mass="23629">MAITEVIALAHELEDLLNAPASDIMEAILKGFRAQVDVKGKLAELYLYRYLEGLENQGTIQSLEWRDKDGHPDFAFESKGKSYQMECKNLRNEVYKKPEFSYKVEIQRTRNSKDGSNTRSYRADYFDILAVCTFNQTDKWDFMFIRADDLEIVKDNPELLKIMQRVPTKITNPWKKDLIDVLNSFGEEWSSKSGNRSPLQRTL</sequence>
<geneLocation type="plasmid" evidence="1 2">
    <name>pH6Ac</name>
</geneLocation>
<dbReference type="KEGG" id="mhi:Mhar_2412"/>
<gene>
    <name evidence="1" type="ordered locus">Mhar_2412</name>
</gene>
<dbReference type="EMBL" id="CP003118">
    <property type="protein sequence ID" value="AET65762.1"/>
    <property type="molecule type" value="Genomic_DNA"/>
</dbReference>
<dbReference type="GO" id="GO:0003676">
    <property type="term" value="F:nucleic acid binding"/>
    <property type="evidence" value="ECO:0007669"/>
    <property type="project" value="InterPro"/>
</dbReference>
<dbReference type="AlphaFoldDB" id="G7WRM1"/>
<dbReference type="Gene3D" id="3.40.1350.10">
    <property type="match status" value="1"/>
</dbReference>
<dbReference type="InterPro" id="IPR011856">
    <property type="entry name" value="tRNA_endonuc-like_dom_sf"/>
</dbReference>